<dbReference type="SMART" id="SM00028">
    <property type="entry name" value="TPR"/>
    <property type="match status" value="1"/>
</dbReference>
<dbReference type="Proteomes" id="UP000885806">
    <property type="component" value="Unassembled WGS sequence"/>
</dbReference>
<feature type="transmembrane region" description="Helical" evidence="5">
    <location>
        <begin position="87"/>
        <end position="107"/>
    </location>
</feature>
<proteinExistence type="predicted"/>
<evidence type="ECO:0000256" key="5">
    <source>
        <dbReference type="SAM" id="Phobius"/>
    </source>
</evidence>
<accession>A0A7V5U187</accession>
<name>A0A7V5U187_9PROT</name>
<evidence type="ECO:0000256" key="4">
    <source>
        <dbReference type="SAM" id="Coils"/>
    </source>
</evidence>
<keyword evidence="5" id="KW-1133">Transmembrane helix</keyword>
<protein>
    <submittedName>
        <fullName evidence="6">C-type cytochrome biogenesis protein CcmI</fullName>
    </submittedName>
</protein>
<dbReference type="GO" id="GO:0030313">
    <property type="term" value="C:cell envelope"/>
    <property type="evidence" value="ECO:0007669"/>
    <property type="project" value="UniProtKB-SubCell"/>
</dbReference>
<comment type="subcellular location">
    <subcellularLocation>
        <location evidence="1">Cell envelope</location>
    </subcellularLocation>
</comment>
<evidence type="ECO:0000256" key="1">
    <source>
        <dbReference type="ARBA" id="ARBA00004196"/>
    </source>
</evidence>
<sequence>MIWLIFAILVLASLLYLVQPLIRKDQAAPTSDSELANYAREIRELDENILKAEDENEKRALEQARLQLQRQILKREEQMDQSGPMQALANLVLVLGVPTALGLYLWLGRPELTKVQHSKQAEMQSSTDRQKRLEELPSLIAQLGRKLEREPYASDPKGWLLYAHGLMSLQRYDEALKAYEKALQLTQNDPEIKAEYEEAKAWIAKNSDGQPSAAAPGPNSEQMRAAQQMSPEQRQAMIENMVNGLSEKLRSNPKDIGGWVRLLNARRVLGQDRLANEEIARMKTVFENQPDTIRAILEKSGWVEQ</sequence>
<feature type="coiled-coil region" evidence="4">
    <location>
        <begin position="35"/>
        <end position="81"/>
    </location>
</feature>
<dbReference type="PANTHER" id="PTHR47870:SF4">
    <property type="entry name" value="CYTOCHROME C-TYPE BIOGENESIS PROTEIN CYCH"/>
    <property type="match status" value="1"/>
</dbReference>
<reference evidence="6" key="1">
    <citation type="journal article" date="2020" name="mSystems">
        <title>Genome- and Community-Level Interaction Insights into Carbon Utilization and Element Cycling Functions of Hydrothermarchaeota in Hydrothermal Sediment.</title>
        <authorList>
            <person name="Zhou Z."/>
            <person name="Liu Y."/>
            <person name="Xu W."/>
            <person name="Pan J."/>
            <person name="Luo Z.H."/>
            <person name="Li M."/>
        </authorList>
    </citation>
    <scope>NUCLEOTIDE SEQUENCE [LARGE SCALE GENOMIC DNA]</scope>
    <source>
        <strain evidence="6">HyVt-538</strain>
    </source>
</reference>
<dbReference type="EMBL" id="DROP01000211">
    <property type="protein sequence ID" value="HHI88921.1"/>
    <property type="molecule type" value="Genomic_DNA"/>
</dbReference>
<dbReference type="InterPro" id="IPR017560">
    <property type="entry name" value="Cyt_c_biogenesis_CcmI"/>
</dbReference>
<dbReference type="Pfam" id="PF13414">
    <property type="entry name" value="TPR_11"/>
    <property type="match status" value="1"/>
</dbReference>
<evidence type="ECO:0000313" key="6">
    <source>
        <dbReference type="EMBL" id="HHI88921.1"/>
    </source>
</evidence>
<feature type="repeat" description="TPR" evidence="3">
    <location>
        <begin position="156"/>
        <end position="189"/>
    </location>
</feature>
<gene>
    <name evidence="6" type="primary">ccmI</name>
    <name evidence="6" type="ORF">ENK01_03115</name>
</gene>
<dbReference type="Gene3D" id="1.25.40.10">
    <property type="entry name" value="Tetratricopeptide repeat domain"/>
    <property type="match status" value="1"/>
</dbReference>
<dbReference type="AlphaFoldDB" id="A0A7V5U187"/>
<dbReference type="InterPro" id="IPR019734">
    <property type="entry name" value="TPR_rpt"/>
</dbReference>
<keyword evidence="4" id="KW-0175">Coiled coil</keyword>
<evidence type="ECO:0000256" key="3">
    <source>
        <dbReference type="PROSITE-ProRule" id="PRU00339"/>
    </source>
</evidence>
<dbReference type="PANTHER" id="PTHR47870">
    <property type="entry name" value="CYTOCHROME C-TYPE BIOGENESIS PROTEIN CCMH"/>
    <property type="match status" value="1"/>
</dbReference>
<dbReference type="GO" id="GO:0005886">
    <property type="term" value="C:plasma membrane"/>
    <property type="evidence" value="ECO:0007669"/>
    <property type="project" value="TreeGrafter"/>
</dbReference>
<evidence type="ECO:0000256" key="2">
    <source>
        <dbReference type="ARBA" id="ARBA00022748"/>
    </source>
</evidence>
<keyword evidence="2" id="KW-0201">Cytochrome c-type biogenesis</keyword>
<keyword evidence="5" id="KW-0812">Transmembrane</keyword>
<dbReference type="InterPro" id="IPR051263">
    <property type="entry name" value="C-type_cytochrome_biogenesis"/>
</dbReference>
<organism evidence="6">
    <name type="scientific">Hellea balneolensis</name>
    <dbReference type="NCBI Taxonomy" id="287478"/>
    <lineage>
        <taxon>Bacteria</taxon>
        <taxon>Pseudomonadati</taxon>
        <taxon>Pseudomonadota</taxon>
        <taxon>Alphaproteobacteria</taxon>
        <taxon>Maricaulales</taxon>
        <taxon>Robiginitomaculaceae</taxon>
        <taxon>Hellea</taxon>
    </lineage>
</organism>
<dbReference type="GO" id="GO:0017004">
    <property type="term" value="P:cytochrome complex assembly"/>
    <property type="evidence" value="ECO:0007669"/>
    <property type="project" value="UniProtKB-KW"/>
</dbReference>
<keyword evidence="3" id="KW-0802">TPR repeat</keyword>
<dbReference type="NCBIfam" id="TIGR03142">
    <property type="entry name" value="cytochro_ccmI"/>
    <property type="match status" value="1"/>
</dbReference>
<comment type="caution">
    <text evidence="6">The sequence shown here is derived from an EMBL/GenBank/DDBJ whole genome shotgun (WGS) entry which is preliminary data.</text>
</comment>
<keyword evidence="5" id="KW-0472">Membrane</keyword>
<dbReference type="PROSITE" id="PS50005">
    <property type="entry name" value="TPR"/>
    <property type="match status" value="1"/>
</dbReference>
<dbReference type="SUPFAM" id="SSF48452">
    <property type="entry name" value="TPR-like"/>
    <property type="match status" value="1"/>
</dbReference>
<dbReference type="InterPro" id="IPR011990">
    <property type="entry name" value="TPR-like_helical_dom_sf"/>
</dbReference>